<evidence type="ECO:0000256" key="2">
    <source>
        <dbReference type="SAM" id="Phobius"/>
    </source>
</evidence>
<dbReference type="InterPro" id="IPR007820">
    <property type="entry name" value="AbrB_fam"/>
</dbReference>
<keyword evidence="2" id="KW-0812">Transmembrane</keyword>
<dbReference type="PANTHER" id="PTHR38457">
    <property type="entry name" value="REGULATOR ABRB-RELATED"/>
    <property type="match status" value="1"/>
</dbReference>
<proteinExistence type="predicted"/>
<gene>
    <name evidence="3" type="ORF">FFV09_12060</name>
</gene>
<feature type="compositionally biased region" description="Basic and acidic residues" evidence="1">
    <location>
        <begin position="382"/>
        <end position="393"/>
    </location>
</feature>
<protein>
    <submittedName>
        <fullName evidence="3">AbrB family transcriptional regulator</fullName>
    </submittedName>
</protein>
<accession>A0A4Y6UUZ4</accession>
<feature type="transmembrane region" description="Helical" evidence="2">
    <location>
        <begin position="220"/>
        <end position="237"/>
    </location>
</feature>
<dbReference type="PANTHER" id="PTHR38457:SF1">
    <property type="entry name" value="REGULATOR ABRB-RELATED"/>
    <property type="match status" value="1"/>
</dbReference>
<dbReference type="OrthoDB" id="5460360at2"/>
<reference evidence="3 4" key="1">
    <citation type="submission" date="2019-06" db="EMBL/GenBank/DDBJ databases">
        <title>Saccharibacillus brassicae sp. nov., an endophytic bacterium isolated from Chinese cabbage seeds (Brassica pekinensis).</title>
        <authorList>
            <person name="Jiang L."/>
            <person name="Lee J."/>
            <person name="Kim S.W."/>
        </authorList>
    </citation>
    <scope>NUCLEOTIDE SEQUENCE [LARGE SCALE GENOMIC DNA]</scope>
    <source>
        <strain evidence="4">KCTC 43072 / ATSA2</strain>
    </source>
</reference>
<feature type="transmembrane region" description="Helical" evidence="2">
    <location>
        <begin position="12"/>
        <end position="29"/>
    </location>
</feature>
<dbReference type="Proteomes" id="UP000316968">
    <property type="component" value="Chromosome"/>
</dbReference>
<dbReference type="PIRSF" id="PIRSF038991">
    <property type="entry name" value="Protein_AbrB"/>
    <property type="match status" value="1"/>
</dbReference>
<feature type="transmembrane region" description="Helical" evidence="2">
    <location>
        <begin position="243"/>
        <end position="263"/>
    </location>
</feature>
<feature type="transmembrane region" description="Helical" evidence="2">
    <location>
        <begin position="194"/>
        <end position="213"/>
    </location>
</feature>
<dbReference type="GO" id="GO:0010468">
    <property type="term" value="P:regulation of gene expression"/>
    <property type="evidence" value="ECO:0007669"/>
    <property type="project" value="InterPro"/>
</dbReference>
<keyword evidence="2" id="KW-1133">Transmembrane helix</keyword>
<dbReference type="GO" id="GO:0016020">
    <property type="term" value="C:membrane"/>
    <property type="evidence" value="ECO:0007669"/>
    <property type="project" value="InterPro"/>
</dbReference>
<dbReference type="NCBIfam" id="TIGR03082">
    <property type="entry name" value="Gneg_AbrB_dup"/>
    <property type="match status" value="2"/>
</dbReference>
<keyword evidence="2" id="KW-0472">Membrane</keyword>
<sequence length="393" mass="41882">MNTLKMPAKSLWPRLTAALLISLAGALLFERLRLPVPWLLGPMFAALIGSNLLKTRYAWPSPIRNGALIVIGYTIGLALTGEALRAMGSQVPYMILMTFLLLLLCAGIAYVIGRLSGTDFKTSLLGSVPGGLSQIVVLAEETKGVDLTLVTVNQVVRLLLIVVSIPLLIYSPLFGEQAGDAAQAAVRADAPWSALFPNALAYAPLCVLLALLGQKVRFPTAFLLCPAFGTALLQATGFEAPELPHALTAAAQLALGTYVGTLLKPAQIRHKVRTLALCLLSGLLLIAGSFGLTVLLTKLQPVTPATALLSLAPGGMDQMGVIAHSIGAELSTVTGYQLFRTFFIFFAVPPLLRMLFRYTDRRSGADGVDEPSAPAELPPEPETARRARQEFDD</sequence>
<name>A0A4Y6UUZ4_SACBS</name>
<feature type="transmembrane region" description="Helical" evidence="2">
    <location>
        <begin position="155"/>
        <end position="174"/>
    </location>
</feature>
<dbReference type="KEGG" id="saca:FFV09_12060"/>
<dbReference type="EMBL" id="CP041217">
    <property type="protein sequence ID" value="QDH21509.1"/>
    <property type="molecule type" value="Genomic_DNA"/>
</dbReference>
<dbReference type="AlphaFoldDB" id="A0A4Y6UUZ4"/>
<dbReference type="InterPro" id="IPR017516">
    <property type="entry name" value="AbrB_dup"/>
</dbReference>
<evidence type="ECO:0000313" key="4">
    <source>
        <dbReference type="Proteomes" id="UP000316968"/>
    </source>
</evidence>
<keyword evidence="4" id="KW-1185">Reference proteome</keyword>
<feature type="transmembrane region" description="Helical" evidence="2">
    <location>
        <begin position="65"/>
        <end position="87"/>
    </location>
</feature>
<dbReference type="Pfam" id="PF05145">
    <property type="entry name" value="AbrB"/>
    <property type="match status" value="1"/>
</dbReference>
<feature type="transmembrane region" description="Helical" evidence="2">
    <location>
        <begin position="275"/>
        <end position="296"/>
    </location>
</feature>
<feature type="transmembrane region" description="Helical" evidence="2">
    <location>
        <begin position="35"/>
        <end position="53"/>
    </location>
</feature>
<feature type="transmembrane region" description="Helical" evidence="2">
    <location>
        <begin position="93"/>
        <end position="113"/>
    </location>
</feature>
<dbReference type="RefSeq" id="WP_141448054.1">
    <property type="nucleotide sequence ID" value="NZ_CP041217.1"/>
</dbReference>
<evidence type="ECO:0000313" key="3">
    <source>
        <dbReference type="EMBL" id="QDH21509.1"/>
    </source>
</evidence>
<feature type="region of interest" description="Disordered" evidence="1">
    <location>
        <begin position="364"/>
        <end position="393"/>
    </location>
</feature>
<feature type="transmembrane region" description="Helical" evidence="2">
    <location>
        <begin position="338"/>
        <end position="356"/>
    </location>
</feature>
<organism evidence="3 4">
    <name type="scientific">Saccharibacillus brassicae</name>
    <dbReference type="NCBI Taxonomy" id="2583377"/>
    <lineage>
        <taxon>Bacteria</taxon>
        <taxon>Bacillati</taxon>
        <taxon>Bacillota</taxon>
        <taxon>Bacilli</taxon>
        <taxon>Bacillales</taxon>
        <taxon>Paenibacillaceae</taxon>
        <taxon>Saccharibacillus</taxon>
    </lineage>
</organism>
<evidence type="ECO:0000256" key="1">
    <source>
        <dbReference type="SAM" id="MobiDB-lite"/>
    </source>
</evidence>